<dbReference type="PRINTS" id="PR00465">
    <property type="entry name" value="EP450IV"/>
</dbReference>
<comment type="similarity">
    <text evidence="2">Belongs to the cytochrome P450 family.</text>
</comment>
<dbReference type="EMBL" id="JAGTJR010000015">
    <property type="protein sequence ID" value="KAH7048226.1"/>
    <property type="molecule type" value="Genomic_DNA"/>
</dbReference>
<protein>
    <submittedName>
        <fullName evidence="7">Cytochrome P450</fullName>
    </submittedName>
</protein>
<comment type="cofactor">
    <cofactor evidence="1">
        <name>heme</name>
        <dbReference type="ChEBI" id="CHEBI:30413"/>
    </cofactor>
</comment>
<keyword evidence="4" id="KW-0560">Oxidoreductase</keyword>
<dbReference type="Pfam" id="PF00067">
    <property type="entry name" value="p450"/>
    <property type="match status" value="1"/>
</dbReference>
<dbReference type="SUPFAM" id="SSF48264">
    <property type="entry name" value="Cytochrome P450"/>
    <property type="match status" value="1"/>
</dbReference>
<evidence type="ECO:0000256" key="5">
    <source>
        <dbReference type="ARBA" id="ARBA00023004"/>
    </source>
</evidence>
<keyword evidence="6" id="KW-0503">Monooxygenase</keyword>
<accession>A0ABQ8G971</accession>
<evidence type="ECO:0000256" key="6">
    <source>
        <dbReference type="ARBA" id="ARBA00023033"/>
    </source>
</evidence>
<proteinExistence type="inferred from homology"/>
<dbReference type="Gene3D" id="1.10.630.10">
    <property type="entry name" value="Cytochrome P450"/>
    <property type="match status" value="1"/>
</dbReference>
<dbReference type="CDD" id="cd11041">
    <property type="entry name" value="CYP503A1-like"/>
    <property type="match status" value="1"/>
</dbReference>
<dbReference type="PANTHER" id="PTHR46206:SF6">
    <property type="entry name" value="CYTOCHROME P450 MONOOXYGENASE AN1598-RELATED"/>
    <property type="match status" value="1"/>
</dbReference>
<sequence>MLDQYILHALILVASSPVVYKLLSGLWKYLYGDVLELVPGIPIMGDPKDTNFENAMRKGDTLYPDGVYQVALPTMPEVIFPPQAMHELGSHPGGSFPAHTADVLMGKYTYQGEENPELKAGLRLLTNNLDVAIKSCEAEVSFAVNAAFGDCDDWTTVEDLVQVSFQISSILSSRLFLGEELSRDSEWFAAMVEYTRSLNDAMGSLRPVPRIIRWLAEERLPRIRKLVKARDRMEELMQPSIQKHLDRYYANRENARNKRKPPTYEDGGELLDWIIPQYPNPNRKKLTRDEVTIILEAVINISSPLSQLLFNIAKYKEYQEPLRDEFLAAKHETGGRLNKATLFAMKKLDSFMKETHRLCPPSLIAVTRKVIDPEGMQLAVGPRIPYGTLCAVSADRINMSPEYYPEPEKFDGYRFYKMREQHGGEFKHMLVSTSDTEVNFSIGAHACPGRSFFMAMGKIVVAHLLTEYDIRVKPGHEDEDARLMQGIRVVTNPKAIIQLRKKKQTWDEL</sequence>
<keyword evidence="8" id="KW-1185">Reference proteome</keyword>
<evidence type="ECO:0000256" key="4">
    <source>
        <dbReference type="ARBA" id="ARBA00023002"/>
    </source>
</evidence>
<keyword evidence="5" id="KW-0408">Iron</keyword>
<evidence type="ECO:0000256" key="2">
    <source>
        <dbReference type="ARBA" id="ARBA00010617"/>
    </source>
</evidence>
<dbReference type="InterPro" id="IPR036396">
    <property type="entry name" value="Cyt_P450_sf"/>
</dbReference>
<gene>
    <name evidence="7" type="ORF">B0J12DRAFT_625775</name>
</gene>
<organism evidence="7 8">
    <name type="scientific">Macrophomina phaseolina</name>
    <dbReference type="NCBI Taxonomy" id="35725"/>
    <lineage>
        <taxon>Eukaryota</taxon>
        <taxon>Fungi</taxon>
        <taxon>Dikarya</taxon>
        <taxon>Ascomycota</taxon>
        <taxon>Pezizomycotina</taxon>
        <taxon>Dothideomycetes</taxon>
        <taxon>Dothideomycetes incertae sedis</taxon>
        <taxon>Botryosphaeriales</taxon>
        <taxon>Botryosphaeriaceae</taxon>
        <taxon>Macrophomina</taxon>
    </lineage>
</organism>
<name>A0ABQ8G971_9PEZI</name>
<dbReference type="Proteomes" id="UP000774617">
    <property type="component" value="Unassembled WGS sequence"/>
</dbReference>
<dbReference type="PANTHER" id="PTHR46206">
    <property type="entry name" value="CYTOCHROME P450"/>
    <property type="match status" value="1"/>
</dbReference>
<evidence type="ECO:0000256" key="1">
    <source>
        <dbReference type="ARBA" id="ARBA00001971"/>
    </source>
</evidence>
<evidence type="ECO:0000256" key="3">
    <source>
        <dbReference type="ARBA" id="ARBA00022723"/>
    </source>
</evidence>
<dbReference type="InterPro" id="IPR001128">
    <property type="entry name" value="Cyt_P450"/>
</dbReference>
<comment type="caution">
    <text evidence="7">The sequence shown here is derived from an EMBL/GenBank/DDBJ whole genome shotgun (WGS) entry which is preliminary data.</text>
</comment>
<reference evidence="7 8" key="1">
    <citation type="journal article" date="2021" name="Nat. Commun.">
        <title>Genetic determinants of endophytism in the Arabidopsis root mycobiome.</title>
        <authorList>
            <person name="Mesny F."/>
            <person name="Miyauchi S."/>
            <person name="Thiergart T."/>
            <person name="Pickel B."/>
            <person name="Atanasova L."/>
            <person name="Karlsson M."/>
            <person name="Huettel B."/>
            <person name="Barry K.W."/>
            <person name="Haridas S."/>
            <person name="Chen C."/>
            <person name="Bauer D."/>
            <person name="Andreopoulos W."/>
            <person name="Pangilinan J."/>
            <person name="LaButti K."/>
            <person name="Riley R."/>
            <person name="Lipzen A."/>
            <person name="Clum A."/>
            <person name="Drula E."/>
            <person name="Henrissat B."/>
            <person name="Kohler A."/>
            <person name="Grigoriev I.V."/>
            <person name="Martin F.M."/>
            <person name="Hacquard S."/>
        </authorList>
    </citation>
    <scope>NUCLEOTIDE SEQUENCE [LARGE SCALE GENOMIC DNA]</scope>
    <source>
        <strain evidence="7 8">MPI-SDFR-AT-0080</strain>
    </source>
</reference>
<keyword evidence="3" id="KW-0479">Metal-binding</keyword>
<evidence type="ECO:0000313" key="7">
    <source>
        <dbReference type="EMBL" id="KAH7048226.1"/>
    </source>
</evidence>
<evidence type="ECO:0000313" key="8">
    <source>
        <dbReference type="Proteomes" id="UP000774617"/>
    </source>
</evidence>
<dbReference type="InterPro" id="IPR002403">
    <property type="entry name" value="Cyt_P450_E_grp-IV"/>
</dbReference>